<protein>
    <submittedName>
        <fullName evidence="2">Uncharacterized protein</fullName>
    </submittedName>
</protein>
<feature type="transmembrane region" description="Helical" evidence="1">
    <location>
        <begin position="12"/>
        <end position="32"/>
    </location>
</feature>
<feature type="transmembrane region" description="Helical" evidence="1">
    <location>
        <begin position="38"/>
        <end position="61"/>
    </location>
</feature>
<dbReference type="AlphaFoldDB" id="A0AA38NCK5"/>
<accession>A0AA38NCK5</accession>
<reference evidence="2" key="1">
    <citation type="submission" date="2022-08" db="EMBL/GenBank/DDBJ databases">
        <authorList>
            <consortium name="DOE Joint Genome Institute"/>
            <person name="Min B."/>
            <person name="Riley R."/>
            <person name="Sierra-Patev S."/>
            <person name="Naranjo-Ortiz M."/>
            <person name="Looney B."/>
            <person name="Konkel Z."/>
            <person name="Slot J.C."/>
            <person name="Sakamoto Y."/>
            <person name="Steenwyk J.L."/>
            <person name="Rokas A."/>
            <person name="Carro J."/>
            <person name="Camarero S."/>
            <person name="Ferreira P."/>
            <person name="Molpeceres G."/>
            <person name="Ruiz-Duenas F.J."/>
            <person name="Serrano A."/>
            <person name="Henrissat B."/>
            <person name="Drula E."/>
            <person name="Hughes K.W."/>
            <person name="Mata J.L."/>
            <person name="Ishikawa N.K."/>
            <person name="Vargas-Isla R."/>
            <person name="Ushijima S."/>
            <person name="Smith C.A."/>
            <person name="Ahrendt S."/>
            <person name="Andreopoulos W."/>
            <person name="He G."/>
            <person name="Labutti K."/>
            <person name="Lipzen A."/>
            <person name="Ng V."/>
            <person name="Sandor L."/>
            <person name="Barry K."/>
            <person name="Martinez A.T."/>
            <person name="Xiao Y."/>
            <person name="Gibbons J.G."/>
            <person name="Terashima K."/>
            <person name="Hibbett D.S."/>
            <person name="Grigoriev I.V."/>
        </authorList>
    </citation>
    <scope>NUCLEOTIDE SEQUENCE</scope>
    <source>
        <strain evidence="2">TFB10291</strain>
    </source>
</reference>
<evidence type="ECO:0000313" key="3">
    <source>
        <dbReference type="Proteomes" id="UP001163798"/>
    </source>
</evidence>
<name>A0AA38NCK5_9AGAR</name>
<keyword evidence="1" id="KW-1133">Transmembrane helix</keyword>
<organism evidence="2 3">
    <name type="scientific">Lentinula aff. detonsa</name>
    <dbReference type="NCBI Taxonomy" id="2804958"/>
    <lineage>
        <taxon>Eukaryota</taxon>
        <taxon>Fungi</taxon>
        <taxon>Dikarya</taxon>
        <taxon>Basidiomycota</taxon>
        <taxon>Agaricomycotina</taxon>
        <taxon>Agaricomycetes</taxon>
        <taxon>Agaricomycetidae</taxon>
        <taxon>Agaricales</taxon>
        <taxon>Marasmiineae</taxon>
        <taxon>Omphalotaceae</taxon>
        <taxon>Lentinula</taxon>
    </lineage>
</organism>
<gene>
    <name evidence="2" type="ORF">GGU10DRAFT_358151</name>
</gene>
<dbReference type="EMBL" id="MU793381">
    <property type="protein sequence ID" value="KAJ3784321.1"/>
    <property type="molecule type" value="Genomic_DNA"/>
</dbReference>
<proteinExistence type="predicted"/>
<dbReference type="Proteomes" id="UP001163798">
    <property type="component" value="Unassembled WGS sequence"/>
</dbReference>
<evidence type="ECO:0000313" key="2">
    <source>
        <dbReference type="EMBL" id="KAJ3784321.1"/>
    </source>
</evidence>
<keyword evidence="1" id="KW-0812">Transmembrane</keyword>
<feature type="transmembrane region" description="Helical" evidence="1">
    <location>
        <begin position="108"/>
        <end position="133"/>
    </location>
</feature>
<keyword evidence="3" id="KW-1185">Reference proteome</keyword>
<feature type="transmembrane region" description="Helical" evidence="1">
    <location>
        <begin position="73"/>
        <end position="102"/>
    </location>
</feature>
<evidence type="ECO:0000256" key="1">
    <source>
        <dbReference type="SAM" id="Phobius"/>
    </source>
</evidence>
<comment type="caution">
    <text evidence="2">The sequence shown here is derived from an EMBL/GenBank/DDBJ whole genome shotgun (WGS) entry which is preliminary data.</text>
</comment>
<sequence length="138" mass="14184">MTGATTACGVDVLLPLFWSLASLLVLLLAFALDPPFAAFAASLPASPASVMASMIPVICLVSRLELPISRISMTGAITACGVDVLLPLFWSLASLLVLLLAFALDPPFAAFAASLPASPASVMASMIPLICLVSRPDL</sequence>
<keyword evidence="1" id="KW-0472">Membrane</keyword>